<comment type="pathway">
    <text evidence="3">Cofactor biosynthesis; tetrahydrofolate biosynthesis; 7,8-dihydrofolate from 2-amino-4-hydroxy-6-hydroxymethyl-7,8-dihydropteridine diphosphate and 4-aminobenzoate: step 2/2.</text>
</comment>
<keyword evidence="12 23" id="KW-0547">Nucleotide-binding</keyword>
<comment type="catalytic activity">
    <reaction evidence="19">
        <text>(6S)-5,6,7,8-tetrahydrofolyl-(gamma-L-Glu)(n) + L-glutamate + ATP = (6S)-5,6,7,8-tetrahydrofolyl-(gamma-L-Glu)(n+1) + ADP + phosphate + H(+)</text>
        <dbReference type="Rhea" id="RHEA:10580"/>
        <dbReference type="Rhea" id="RHEA-COMP:14738"/>
        <dbReference type="Rhea" id="RHEA-COMP:14740"/>
        <dbReference type="ChEBI" id="CHEBI:15378"/>
        <dbReference type="ChEBI" id="CHEBI:29985"/>
        <dbReference type="ChEBI" id="CHEBI:30616"/>
        <dbReference type="ChEBI" id="CHEBI:43474"/>
        <dbReference type="ChEBI" id="CHEBI:141005"/>
        <dbReference type="ChEBI" id="CHEBI:456216"/>
        <dbReference type="EC" id="6.3.2.17"/>
    </reaction>
</comment>
<dbReference type="AlphaFoldDB" id="A0A1B4VAV8"/>
<dbReference type="InterPro" id="IPR036565">
    <property type="entry name" value="Mur-like_cat_sf"/>
</dbReference>
<organism evidence="26 27">
    <name type="scientific">Sulfurifustis variabilis</name>
    <dbReference type="NCBI Taxonomy" id="1675686"/>
    <lineage>
        <taxon>Bacteria</taxon>
        <taxon>Pseudomonadati</taxon>
        <taxon>Pseudomonadota</taxon>
        <taxon>Gammaproteobacteria</taxon>
        <taxon>Acidiferrobacterales</taxon>
        <taxon>Acidiferrobacteraceae</taxon>
        <taxon>Sulfurifustis</taxon>
    </lineage>
</organism>
<dbReference type="UniPathway" id="UPA00077">
    <property type="reaction ID" value="UER00157"/>
</dbReference>
<comment type="catalytic activity">
    <reaction evidence="22">
        <text>7,8-dihydropteroate + L-glutamate + ATP = 7,8-dihydrofolate + ADP + phosphate + H(+)</text>
        <dbReference type="Rhea" id="RHEA:23584"/>
        <dbReference type="ChEBI" id="CHEBI:15378"/>
        <dbReference type="ChEBI" id="CHEBI:17839"/>
        <dbReference type="ChEBI" id="CHEBI:29985"/>
        <dbReference type="ChEBI" id="CHEBI:30616"/>
        <dbReference type="ChEBI" id="CHEBI:43474"/>
        <dbReference type="ChEBI" id="CHEBI:57451"/>
        <dbReference type="ChEBI" id="CHEBI:456216"/>
        <dbReference type="EC" id="6.3.2.12"/>
    </reaction>
</comment>
<gene>
    <name evidence="26" type="ORF">SVA_0722</name>
</gene>
<proteinExistence type="inferred from homology"/>
<evidence type="ECO:0000256" key="11">
    <source>
        <dbReference type="ARBA" id="ARBA00022723"/>
    </source>
</evidence>
<dbReference type="InterPro" id="IPR001645">
    <property type="entry name" value="Folylpolyglutamate_synth"/>
</dbReference>
<comment type="catalytic activity">
    <reaction evidence="20">
        <text>10-formyltetrahydrofolyl-(gamma-L-Glu)(n) + L-glutamate + ATP = 10-formyltetrahydrofolyl-(gamma-L-Glu)(n+1) + ADP + phosphate + H(+)</text>
        <dbReference type="Rhea" id="RHEA:51904"/>
        <dbReference type="Rhea" id="RHEA-COMP:13088"/>
        <dbReference type="Rhea" id="RHEA-COMP:14300"/>
        <dbReference type="ChEBI" id="CHEBI:15378"/>
        <dbReference type="ChEBI" id="CHEBI:29985"/>
        <dbReference type="ChEBI" id="CHEBI:30616"/>
        <dbReference type="ChEBI" id="CHEBI:43474"/>
        <dbReference type="ChEBI" id="CHEBI:134413"/>
        <dbReference type="ChEBI" id="CHEBI:456216"/>
        <dbReference type="EC" id="6.3.2.17"/>
    </reaction>
</comment>
<keyword evidence="15" id="KW-0289">Folate biosynthesis</keyword>
<dbReference type="NCBIfam" id="TIGR01499">
    <property type="entry name" value="folC"/>
    <property type="match status" value="1"/>
</dbReference>
<dbReference type="EC" id="6.3.2.17" evidence="8"/>
<comment type="function">
    <text evidence="2">Functions in two distinct reactions of the de novo folate biosynthetic pathway. Catalyzes the addition of a glutamate residue to dihydropteroate (7,8-dihydropteroate or H2Pte) to form dihydrofolate (7,8-dihydrofolate monoglutamate or H2Pte-Glu). Also catalyzes successive additions of L-glutamate to tetrahydrofolate or 10-formyltetrahydrofolate or 5,10-methylenetetrahydrofolate, leading to folylpolyglutamate derivatives.</text>
</comment>
<comment type="cofactor">
    <cofactor evidence="1">
        <name>Mg(2+)</name>
        <dbReference type="ChEBI" id="CHEBI:18420"/>
    </cofactor>
</comment>
<keyword evidence="11" id="KW-0479">Metal-binding</keyword>
<accession>A0A1B4VAV8</accession>
<reference evidence="26 27" key="1">
    <citation type="submission" date="2015-08" db="EMBL/GenBank/DDBJ databases">
        <title>Complete genome sequence of Sulfurifustis variabilis.</title>
        <authorList>
            <person name="Miura A."/>
            <person name="Kojima H."/>
            <person name="Fukui M."/>
        </authorList>
    </citation>
    <scope>NUCLEOTIDE SEQUENCE [LARGE SCALE GENOMIC DNA]</scope>
    <source>
        <strain evidence="27">skN76</strain>
    </source>
</reference>
<evidence type="ECO:0000259" key="25">
    <source>
        <dbReference type="Pfam" id="PF08245"/>
    </source>
</evidence>
<evidence type="ECO:0000256" key="6">
    <source>
        <dbReference type="ARBA" id="ARBA00011245"/>
    </source>
</evidence>
<evidence type="ECO:0000256" key="3">
    <source>
        <dbReference type="ARBA" id="ARBA00004799"/>
    </source>
</evidence>
<evidence type="ECO:0000256" key="15">
    <source>
        <dbReference type="ARBA" id="ARBA00022909"/>
    </source>
</evidence>
<dbReference type="PANTHER" id="PTHR11136:SF0">
    <property type="entry name" value="DIHYDROFOLATE SYNTHETASE-RELATED"/>
    <property type="match status" value="1"/>
</dbReference>
<evidence type="ECO:0000256" key="13">
    <source>
        <dbReference type="ARBA" id="ARBA00022840"/>
    </source>
</evidence>
<dbReference type="Pfam" id="PF08245">
    <property type="entry name" value="Mur_ligase_M"/>
    <property type="match status" value="1"/>
</dbReference>
<dbReference type="Pfam" id="PF02875">
    <property type="entry name" value="Mur_ligase_C"/>
    <property type="match status" value="1"/>
</dbReference>
<dbReference type="EMBL" id="AP014936">
    <property type="protein sequence ID" value="BAU47301.1"/>
    <property type="molecule type" value="Genomic_DNA"/>
</dbReference>
<protein>
    <recommendedName>
        <fullName evidence="9">Dihydrofolate synthase/folylpolyglutamate synthase</fullName>
        <ecNumber evidence="7">6.3.2.12</ecNumber>
        <ecNumber evidence="8">6.3.2.17</ecNumber>
    </recommendedName>
    <alternativeName>
        <fullName evidence="18">Folylpoly-gamma-glutamate synthetase-dihydrofolate synthetase</fullName>
    </alternativeName>
    <alternativeName>
        <fullName evidence="16">Folylpolyglutamate synthetase</fullName>
    </alternativeName>
    <alternativeName>
        <fullName evidence="17">Tetrahydrofolylpolyglutamate synthase</fullName>
    </alternativeName>
</protein>
<comment type="subunit">
    <text evidence="6">Monomer.</text>
</comment>
<dbReference type="NCBIfam" id="NF008101">
    <property type="entry name" value="PRK10846.1"/>
    <property type="match status" value="1"/>
</dbReference>
<evidence type="ECO:0000256" key="2">
    <source>
        <dbReference type="ARBA" id="ARBA00002714"/>
    </source>
</evidence>
<evidence type="ECO:0000256" key="4">
    <source>
        <dbReference type="ARBA" id="ARBA00005150"/>
    </source>
</evidence>
<evidence type="ECO:0000256" key="16">
    <source>
        <dbReference type="ARBA" id="ARBA00030048"/>
    </source>
</evidence>
<keyword evidence="13 23" id="KW-0067">ATP-binding</keyword>
<evidence type="ECO:0000256" key="7">
    <source>
        <dbReference type="ARBA" id="ARBA00013023"/>
    </source>
</evidence>
<dbReference type="SUPFAM" id="SSF53244">
    <property type="entry name" value="MurD-like peptide ligases, peptide-binding domain"/>
    <property type="match status" value="1"/>
</dbReference>
<dbReference type="GO" id="GO:0004326">
    <property type="term" value="F:tetrahydrofolylpolyglutamate synthase activity"/>
    <property type="evidence" value="ECO:0007669"/>
    <property type="project" value="UniProtKB-EC"/>
</dbReference>
<dbReference type="PANTHER" id="PTHR11136">
    <property type="entry name" value="FOLYLPOLYGLUTAMATE SYNTHASE-RELATED"/>
    <property type="match status" value="1"/>
</dbReference>
<dbReference type="FunFam" id="3.40.1190.10:FF:000004">
    <property type="entry name" value="Dihydrofolate synthase/folylpolyglutamate synthase"/>
    <property type="match status" value="1"/>
</dbReference>
<keyword evidence="10 23" id="KW-0436">Ligase</keyword>
<dbReference type="GO" id="GO:0046654">
    <property type="term" value="P:tetrahydrofolate biosynthetic process"/>
    <property type="evidence" value="ECO:0007669"/>
    <property type="project" value="UniProtKB-UniPathway"/>
</dbReference>
<dbReference type="GO" id="GO:0008841">
    <property type="term" value="F:dihydrofolate synthase activity"/>
    <property type="evidence" value="ECO:0007669"/>
    <property type="project" value="UniProtKB-EC"/>
</dbReference>
<evidence type="ECO:0000256" key="19">
    <source>
        <dbReference type="ARBA" id="ARBA00047493"/>
    </source>
</evidence>
<evidence type="ECO:0000259" key="24">
    <source>
        <dbReference type="Pfam" id="PF02875"/>
    </source>
</evidence>
<comment type="catalytic activity">
    <reaction evidence="21">
        <text>(6R)-5,10-methylenetetrahydrofolyl-(gamma-L-Glu)(n) + L-glutamate + ATP = (6R)-5,10-methylenetetrahydrofolyl-(gamma-L-Glu)(n+1) + ADP + phosphate + H(+)</text>
        <dbReference type="Rhea" id="RHEA:51912"/>
        <dbReference type="Rhea" id="RHEA-COMP:13257"/>
        <dbReference type="Rhea" id="RHEA-COMP:13258"/>
        <dbReference type="ChEBI" id="CHEBI:15378"/>
        <dbReference type="ChEBI" id="CHEBI:29985"/>
        <dbReference type="ChEBI" id="CHEBI:30616"/>
        <dbReference type="ChEBI" id="CHEBI:43474"/>
        <dbReference type="ChEBI" id="CHEBI:136572"/>
        <dbReference type="ChEBI" id="CHEBI:456216"/>
        <dbReference type="EC" id="6.3.2.17"/>
    </reaction>
</comment>
<evidence type="ECO:0000256" key="18">
    <source>
        <dbReference type="ARBA" id="ARBA00032510"/>
    </source>
</evidence>
<dbReference type="KEGG" id="sva:SVA_0722"/>
<dbReference type="PIRSF" id="PIRSF001563">
    <property type="entry name" value="Folylpolyglu_synth"/>
    <property type="match status" value="1"/>
</dbReference>
<comment type="similarity">
    <text evidence="5 23">Belongs to the folylpolyglutamate synthase family.</text>
</comment>
<feature type="domain" description="Mur ligase central" evidence="25">
    <location>
        <begin position="45"/>
        <end position="259"/>
    </location>
</feature>
<dbReference type="Gene3D" id="3.40.1190.10">
    <property type="entry name" value="Mur-like, catalytic domain"/>
    <property type="match status" value="1"/>
</dbReference>
<dbReference type="SUPFAM" id="SSF53623">
    <property type="entry name" value="MurD-like peptide ligases, catalytic domain"/>
    <property type="match status" value="1"/>
</dbReference>
<evidence type="ECO:0000313" key="27">
    <source>
        <dbReference type="Proteomes" id="UP000218899"/>
    </source>
</evidence>
<evidence type="ECO:0000256" key="12">
    <source>
        <dbReference type="ARBA" id="ARBA00022741"/>
    </source>
</evidence>
<evidence type="ECO:0000256" key="23">
    <source>
        <dbReference type="PIRNR" id="PIRNR001563"/>
    </source>
</evidence>
<dbReference type="InterPro" id="IPR013221">
    <property type="entry name" value="Mur_ligase_cen"/>
</dbReference>
<evidence type="ECO:0000256" key="1">
    <source>
        <dbReference type="ARBA" id="ARBA00001946"/>
    </source>
</evidence>
<dbReference type="Proteomes" id="UP000218899">
    <property type="component" value="Chromosome"/>
</dbReference>
<evidence type="ECO:0000256" key="10">
    <source>
        <dbReference type="ARBA" id="ARBA00022598"/>
    </source>
</evidence>
<evidence type="ECO:0000313" key="26">
    <source>
        <dbReference type="EMBL" id="BAU47301.1"/>
    </source>
</evidence>
<comment type="pathway">
    <text evidence="4">Cofactor biosynthesis; tetrahydrofolylpolyglutamate biosynthesis.</text>
</comment>
<dbReference type="GO" id="GO:0046656">
    <property type="term" value="P:folic acid biosynthetic process"/>
    <property type="evidence" value="ECO:0007669"/>
    <property type="project" value="UniProtKB-KW"/>
</dbReference>
<evidence type="ECO:0000256" key="9">
    <source>
        <dbReference type="ARBA" id="ARBA00019357"/>
    </source>
</evidence>
<dbReference type="GO" id="GO:0046872">
    <property type="term" value="F:metal ion binding"/>
    <property type="evidence" value="ECO:0007669"/>
    <property type="project" value="UniProtKB-KW"/>
</dbReference>
<name>A0A1B4VAV8_9GAMM</name>
<dbReference type="GO" id="GO:0005737">
    <property type="term" value="C:cytoplasm"/>
    <property type="evidence" value="ECO:0007669"/>
    <property type="project" value="TreeGrafter"/>
</dbReference>
<sequence>MRSLGDWLAWIEKLHPRTIELGLERVAAVLERMGLRHPPFTVLTVGGTNGKGSTVALCDAMLRAAGYRVGAYTSPHLIRYNERVRVDGVMATDAELTAAFERIEASRGQTPLTYFEYGTLAALDVLREKDVDIAVLEVGMGGRLDAVNAVDPVAAVVTSIGIDHTAWLGPDRESIGREKAGIFRENVPAVCGDADPPRSLLDAAREVGARLYLLGRDFEAEPATNGWNFRFGARVRTGLPYPRLRGAHQLRNAAAALAALETLTDRFPVTQAHIREGLVTAFVPGRFQVLPGAPTVVLDVAHNVEAARALAETLRQHRVAGRTLAVFGMLIDKPIAEVAAVMRPLIDEWHVAVLDGARAATAEQSVQALKQGGVDRPVACHAGAHAAFEAARHAAGAGDRIVVFGSFYTVGGILAHLDPAGSP</sequence>
<keyword evidence="14" id="KW-0460">Magnesium</keyword>
<dbReference type="Gene3D" id="3.90.190.20">
    <property type="entry name" value="Mur ligase, C-terminal domain"/>
    <property type="match status" value="1"/>
</dbReference>
<evidence type="ECO:0000256" key="14">
    <source>
        <dbReference type="ARBA" id="ARBA00022842"/>
    </source>
</evidence>
<keyword evidence="27" id="KW-1185">Reference proteome</keyword>
<dbReference type="InterPro" id="IPR004101">
    <property type="entry name" value="Mur_ligase_C"/>
</dbReference>
<evidence type="ECO:0000256" key="20">
    <source>
        <dbReference type="ARBA" id="ARBA00047808"/>
    </source>
</evidence>
<dbReference type="OrthoDB" id="9809356at2"/>
<dbReference type="EC" id="6.3.2.12" evidence="7"/>
<feature type="domain" description="Mur ligase C-terminal" evidence="24">
    <location>
        <begin position="285"/>
        <end position="407"/>
    </location>
</feature>
<dbReference type="GO" id="GO:0005524">
    <property type="term" value="F:ATP binding"/>
    <property type="evidence" value="ECO:0007669"/>
    <property type="project" value="UniProtKB-KW"/>
</dbReference>
<evidence type="ECO:0000256" key="5">
    <source>
        <dbReference type="ARBA" id="ARBA00008276"/>
    </source>
</evidence>
<evidence type="ECO:0000256" key="21">
    <source>
        <dbReference type="ARBA" id="ARBA00049035"/>
    </source>
</evidence>
<evidence type="ECO:0000256" key="22">
    <source>
        <dbReference type="ARBA" id="ARBA00049161"/>
    </source>
</evidence>
<dbReference type="RefSeq" id="WP_096458904.1">
    <property type="nucleotide sequence ID" value="NZ_AP014936.1"/>
</dbReference>
<dbReference type="InterPro" id="IPR036615">
    <property type="entry name" value="Mur_ligase_C_dom_sf"/>
</dbReference>
<evidence type="ECO:0000256" key="17">
    <source>
        <dbReference type="ARBA" id="ARBA00030592"/>
    </source>
</evidence>
<evidence type="ECO:0000256" key="8">
    <source>
        <dbReference type="ARBA" id="ARBA00013025"/>
    </source>
</evidence>